<dbReference type="RefSeq" id="WP_341843182.1">
    <property type="nucleotide sequence ID" value="NZ_CP149792.1"/>
</dbReference>
<keyword evidence="1" id="KW-0472">Membrane</keyword>
<evidence type="ECO:0000313" key="3">
    <source>
        <dbReference type="Proteomes" id="UP001449657"/>
    </source>
</evidence>
<organism evidence="2 3">
    <name type="scientific">Chitinophaga caseinilytica</name>
    <dbReference type="NCBI Taxonomy" id="2267521"/>
    <lineage>
        <taxon>Bacteria</taxon>
        <taxon>Pseudomonadati</taxon>
        <taxon>Bacteroidota</taxon>
        <taxon>Chitinophagia</taxon>
        <taxon>Chitinophagales</taxon>
        <taxon>Chitinophagaceae</taxon>
        <taxon>Chitinophaga</taxon>
    </lineage>
</organism>
<feature type="transmembrane region" description="Helical" evidence="1">
    <location>
        <begin position="52"/>
        <end position="73"/>
    </location>
</feature>
<gene>
    <name evidence="2" type="ORF">WJU22_10445</name>
</gene>
<evidence type="ECO:0000313" key="2">
    <source>
        <dbReference type="EMBL" id="WZN48592.1"/>
    </source>
</evidence>
<reference evidence="2 3" key="1">
    <citation type="submission" date="2024-03" db="EMBL/GenBank/DDBJ databases">
        <title>Chitinophaga caseinilytica sp. nov., a casein hydrolysing bacterium isolated from forest soil.</title>
        <authorList>
            <person name="Lee D.S."/>
            <person name="Han D.M."/>
            <person name="Baek J.H."/>
            <person name="Choi D.G."/>
            <person name="Jeon J.H."/>
            <person name="Jeon C.O."/>
        </authorList>
    </citation>
    <scope>NUCLEOTIDE SEQUENCE [LARGE SCALE GENOMIC DNA]</scope>
    <source>
        <strain evidence="2 3">KACC 19118</strain>
    </source>
</reference>
<name>A0ABZ2ZBB0_9BACT</name>
<accession>A0ABZ2ZBB0</accession>
<dbReference type="Proteomes" id="UP001449657">
    <property type="component" value="Chromosome"/>
</dbReference>
<keyword evidence="1" id="KW-1133">Transmembrane helix</keyword>
<protein>
    <submittedName>
        <fullName evidence="2">Uncharacterized protein</fullName>
    </submittedName>
</protein>
<keyword evidence="3" id="KW-1185">Reference proteome</keyword>
<proteinExistence type="predicted"/>
<dbReference type="EMBL" id="CP150096">
    <property type="protein sequence ID" value="WZN48592.1"/>
    <property type="molecule type" value="Genomic_DNA"/>
</dbReference>
<sequence length="77" mass="9308">MEWIKALIFFAIIIWWRREAVDLTGGTLRWLIAGRKRRWKDYQHEDEQFDNFRVLVLCLLISAAVIGFGYWCYVNLL</sequence>
<keyword evidence="1" id="KW-0812">Transmembrane</keyword>
<evidence type="ECO:0000256" key="1">
    <source>
        <dbReference type="SAM" id="Phobius"/>
    </source>
</evidence>